<sequence length="85" mass="8901">MADNTEQATDVQGVIIELTAEEAGVAPALITSDSRFAEDLDIDSLGLLTIATQVEERLGVALEDSLIPALPTVGALVEHVMARKA</sequence>
<keyword evidence="3" id="KW-1185">Reference proteome</keyword>
<evidence type="ECO:0000259" key="1">
    <source>
        <dbReference type="PROSITE" id="PS50075"/>
    </source>
</evidence>
<dbReference type="KEGG" id="amam:HPC72_05900"/>
<gene>
    <name evidence="2" type="ORF">HPC72_05900</name>
</gene>
<name>A0A6M8B0T8_9ACTO</name>
<dbReference type="EMBL" id="CP053642">
    <property type="protein sequence ID" value="QKD79838.1"/>
    <property type="molecule type" value="Genomic_DNA"/>
</dbReference>
<dbReference type="InterPro" id="IPR036736">
    <property type="entry name" value="ACP-like_sf"/>
</dbReference>
<dbReference type="PROSITE" id="PS50075">
    <property type="entry name" value="CARRIER"/>
    <property type="match status" value="1"/>
</dbReference>
<proteinExistence type="predicted"/>
<evidence type="ECO:0000313" key="3">
    <source>
        <dbReference type="Proteomes" id="UP000504752"/>
    </source>
</evidence>
<feature type="domain" description="Carrier" evidence="1">
    <location>
        <begin position="6"/>
        <end position="84"/>
    </location>
</feature>
<dbReference type="RefSeq" id="WP_159523253.1">
    <property type="nucleotide sequence ID" value="NZ_CP053642.1"/>
</dbReference>
<protein>
    <submittedName>
        <fullName evidence="2">Acyl carrier protein</fullName>
    </submittedName>
</protein>
<dbReference type="Pfam" id="PF00550">
    <property type="entry name" value="PP-binding"/>
    <property type="match status" value="1"/>
</dbReference>
<evidence type="ECO:0000313" key="2">
    <source>
        <dbReference type="EMBL" id="QKD79838.1"/>
    </source>
</evidence>
<dbReference type="Gene3D" id="1.10.1200.10">
    <property type="entry name" value="ACP-like"/>
    <property type="match status" value="1"/>
</dbReference>
<accession>A0A6M8B0T8</accession>
<organism evidence="2 3">
    <name type="scientific">Actinomyces marmotae</name>
    <dbReference type="NCBI Taxonomy" id="2737173"/>
    <lineage>
        <taxon>Bacteria</taxon>
        <taxon>Bacillati</taxon>
        <taxon>Actinomycetota</taxon>
        <taxon>Actinomycetes</taxon>
        <taxon>Actinomycetales</taxon>
        <taxon>Actinomycetaceae</taxon>
        <taxon>Actinomyces</taxon>
    </lineage>
</organism>
<dbReference type="SUPFAM" id="SSF47336">
    <property type="entry name" value="ACP-like"/>
    <property type="match status" value="1"/>
</dbReference>
<dbReference type="AlphaFoldDB" id="A0A6M8B0T8"/>
<dbReference type="InterPro" id="IPR009081">
    <property type="entry name" value="PP-bd_ACP"/>
</dbReference>
<reference evidence="2 3" key="1">
    <citation type="submission" date="2020-05" db="EMBL/GenBank/DDBJ databases">
        <title>Actinomyces sp. zg-325.</title>
        <authorList>
            <person name="Yang C."/>
        </authorList>
    </citation>
    <scope>NUCLEOTIDE SEQUENCE [LARGE SCALE GENOMIC DNA]</scope>
    <source>
        <strain evidence="3">zg-325</strain>
    </source>
</reference>
<dbReference type="Proteomes" id="UP000504752">
    <property type="component" value="Chromosome"/>
</dbReference>